<name>A0A9D1V3A4_9FIRM</name>
<dbReference type="InterPro" id="IPR003593">
    <property type="entry name" value="AAA+_ATPase"/>
</dbReference>
<evidence type="ECO:0000256" key="1">
    <source>
        <dbReference type="ARBA" id="ARBA00005417"/>
    </source>
</evidence>
<comment type="similarity">
    <text evidence="1">Belongs to the ABC transporter superfamily.</text>
</comment>
<dbReference type="GO" id="GO:0005524">
    <property type="term" value="F:ATP binding"/>
    <property type="evidence" value="ECO:0007669"/>
    <property type="project" value="UniProtKB-KW"/>
</dbReference>
<reference evidence="6" key="2">
    <citation type="submission" date="2021-04" db="EMBL/GenBank/DDBJ databases">
        <authorList>
            <person name="Gilroy R."/>
        </authorList>
    </citation>
    <scope>NUCLEOTIDE SEQUENCE</scope>
    <source>
        <strain evidence="6">2239</strain>
    </source>
</reference>
<dbReference type="Pfam" id="PF00005">
    <property type="entry name" value="ABC_tran"/>
    <property type="match status" value="1"/>
</dbReference>
<feature type="domain" description="ABC transporter" evidence="5">
    <location>
        <begin position="3"/>
        <end position="231"/>
    </location>
</feature>
<comment type="caution">
    <text evidence="6">The sequence shown here is derived from an EMBL/GenBank/DDBJ whole genome shotgun (WGS) entry which is preliminary data.</text>
</comment>
<evidence type="ECO:0000256" key="4">
    <source>
        <dbReference type="ARBA" id="ARBA00022840"/>
    </source>
</evidence>
<evidence type="ECO:0000256" key="2">
    <source>
        <dbReference type="ARBA" id="ARBA00022448"/>
    </source>
</evidence>
<dbReference type="PANTHER" id="PTHR43335:SF2">
    <property type="entry name" value="ABC TRANSPORTER, ATP-BINDING PROTEIN"/>
    <property type="match status" value="1"/>
</dbReference>
<evidence type="ECO:0000313" key="6">
    <source>
        <dbReference type="EMBL" id="HIX05331.1"/>
    </source>
</evidence>
<gene>
    <name evidence="6" type="ORF">H9865_04375</name>
</gene>
<dbReference type="InterPro" id="IPR027417">
    <property type="entry name" value="P-loop_NTPase"/>
</dbReference>
<evidence type="ECO:0000313" key="7">
    <source>
        <dbReference type="Proteomes" id="UP000824193"/>
    </source>
</evidence>
<dbReference type="SUPFAM" id="SSF52540">
    <property type="entry name" value="P-loop containing nucleoside triphosphate hydrolases"/>
    <property type="match status" value="1"/>
</dbReference>
<dbReference type="PROSITE" id="PS50893">
    <property type="entry name" value="ABC_TRANSPORTER_2"/>
    <property type="match status" value="1"/>
</dbReference>
<dbReference type="AlphaFoldDB" id="A0A9D1V3A4"/>
<dbReference type="GO" id="GO:0016887">
    <property type="term" value="F:ATP hydrolysis activity"/>
    <property type="evidence" value="ECO:0007669"/>
    <property type="project" value="InterPro"/>
</dbReference>
<keyword evidence="2" id="KW-0813">Transport</keyword>
<accession>A0A9D1V3A4</accession>
<sequence>MKIQFINVSKKYKNHLALDRFTTTLTPGIYGLLGANGAGKTTLINILVGVLPRSSGRILVDGIGVEELGKDFLKELGYLPQYPRFYRDFTVREFLAYMGALKGIPRHVAHRRTEELLWAVNLQGAVDLKIGALSGGMRQRVGIVQALLGDPGLLILDEPTAGLDPQERIRFRNLITRFAENRIVLLATHVVSDVDAIANEVLILKEGRLIRRGTPERLCDELKSKAWELTLSEDCPLSSFDRANVSRLRRSGSQLRIRVLADVRPSQGAVQVDASLEDVFLYHFAEVKQPED</sequence>
<dbReference type="PROSITE" id="PS00211">
    <property type="entry name" value="ABC_TRANSPORTER_1"/>
    <property type="match status" value="1"/>
</dbReference>
<keyword evidence="3" id="KW-0547">Nucleotide-binding</keyword>
<dbReference type="EMBL" id="DXFW01000012">
    <property type="protein sequence ID" value="HIX05331.1"/>
    <property type="molecule type" value="Genomic_DNA"/>
</dbReference>
<dbReference type="PANTHER" id="PTHR43335">
    <property type="entry name" value="ABC TRANSPORTER, ATP-BINDING PROTEIN"/>
    <property type="match status" value="1"/>
</dbReference>
<dbReference type="InterPro" id="IPR003439">
    <property type="entry name" value="ABC_transporter-like_ATP-bd"/>
</dbReference>
<protein>
    <submittedName>
        <fullName evidence="6">ATP-binding cassette domain-containing protein</fullName>
    </submittedName>
</protein>
<proteinExistence type="inferred from homology"/>
<reference evidence="6" key="1">
    <citation type="journal article" date="2021" name="PeerJ">
        <title>Extensive microbial diversity within the chicken gut microbiome revealed by metagenomics and culture.</title>
        <authorList>
            <person name="Gilroy R."/>
            <person name="Ravi A."/>
            <person name="Getino M."/>
            <person name="Pursley I."/>
            <person name="Horton D.L."/>
            <person name="Alikhan N.F."/>
            <person name="Baker D."/>
            <person name="Gharbi K."/>
            <person name="Hall N."/>
            <person name="Watson M."/>
            <person name="Adriaenssens E.M."/>
            <person name="Foster-Nyarko E."/>
            <person name="Jarju S."/>
            <person name="Secka A."/>
            <person name="Antonio M."/>
            <person name="Oren A."/>
            <person name="Chaudhuri R.R."/>
            <person name="La Ragione R."/>
            <person name="Hildebrand F."/>
            <person name="Pallen M.J."/>
        </authorList>
    </citation>
    <scope>NUCLEOTIDE SEQUENCE</scope>
    <source>
        <strain evidence="6">2239</strain>
    </source>
</reference>
<organism evidence="6 7">
    <name type="scientific">Candidatus Allofournierella pullicola</name>
    <dbReference type="NCBI Taxonomy" id="2838596"/>
    <lineage>
        <taxon>Bacteria</taxon>
        <taxon>Bacillati</taxon>
        <taxon>Bacillota</taxon>
        <taxon>Clostridia</taxon>
        <taxon>Eubacteriales</taxon>
        <taxon>Oscillospiraceae</taxon>
        <taxon>Allofournierella</taxon>
    </lineage>
</organism>
<dbReference type="InterPro" id="IPR017871">
    <property type="entry name" value="ABC_transporter-like_CS"/>
</dbReference>
<dbReference type="Proteomes" id="UP000824193">
    <property type="component" value="Unassembled WGS sequence"/>
</dbReference>
<evidence type="ECO:0000256" key="3">
    <source>
        <dbReference type="ARBA" id="ARBA00022741"/>
    </source>
</evidence>
<dbReference type="Gene3D" id="3.40.50.300">
    <property type="entry name" value="P-loop containing nucleotide triphosphate hydrolases"/>
    <property type="match status" value="1"/>
</dbReference>
<keyword evidence="4 6" id="KW-0067">ATP-binding</keyword>
<evidence type="ECO:0000259" key="5">
    <source>
        <dbReference type="PROSITE" id="PS50893"/>
    </source>
</evidence>
<dbReference type="SMART" id="SM00382">
    <property type="entry name" value="AAA"/>
    <property type="match status" value="1"/>
</dbReference>